<organism evidence="1">
    <name type="scientific">Rhodanobacter sp. FW102-FHT14D07</name>
    <dbReference type="NCBI Taxonomy" id="3351462"/>
    <lineage>
        <taxon>Bacteria</taxon>
        <taxon>Pseudomonadati</taxon>
        <taxon>Pseudomonadota</taxon>
        <taxon>Gammaproteobacteria</taxon>
        <taxon>Lysobacterales</taxon>
        <taxon>Rhodanobacteraceae</taxon>
        <taxon>Rhodanobacter</taxon>
    </lineage>
</organism>
<reference evidence="1" key="1">
    <citation type="submission" date="2024-10" db="EMBL/GenBank/DDBJ databases">
        <authorList>
            <person name="Lesea H.P."/>
            <person name="Kuehl J.V."/>
            <person name="Chandonia J.-M."/>
        </authorList>
    </citation>
    <scope>NUCLEOTIDE SEQUENCE</scope>
    <source>
        <strain evidence="1">FW102-FHT14D07</strain>
    </source>
</reference>
<evidence type="ECO:0000313" key="1">
    <source>
        <dbReference type="EMBL" id="XIA19136.1"/>
    </source>
</evidence>
<sequence>MPYISPGFICHTEGCRWAITAEMIRQPKESDMAEKMTLEQVRDWHRKMEVLLAKAGSLSAGAARHKAAADAIDAHLAQPAQAVDALQDAIFQIAERLGEVRDPDMDDMSWHTQLIARAQYLVDAQAVDVGAIREVIAQLQCTDETGLDAEPCYQLGEKLTRAIGNAQAEGWTRVGTLTLQRWKGIDSMLNTDFDYAGDLPDGDYQVFVQTPPQPEE</sequence>
<dbReference type="AlphaFoldDB" id="A0AB74UWX3"/>
<proteinExistence type="predicted"/>
<dbReference type="RefSeq" id="WP_395119681.1">
    <property type="nucleotide sequence ID" value="NZ_CP170721.1"/>
</dbReference>
<accession>A0AB74UWX3</accession>
<protein>
    <submittedName>
        <fullName evidence="1">Uncharacterized protein</fullName>
    </submittedName>
</protein>
<gene>
    <name evidence="1" type="ORF">ACFYG5_03055</name>
</gene>
<dbReference type="EMBL" id="CP170721">
    <property type="protein sequence ID" value="XIA19136.1"/>
    <property type="molecule type" value="Genomic_DNA"/>
</dbReference>
<name>A0AB74UWX3_9GAMM</name>